<name>A0A9D4U625_ADICA</name>
<organism evidence="1 2">
    <name type="scientific">Adiantum capillus-veneris</name>
    <name type="common">Maidenhair fern</name>
    <dbReference type="NCBI Taxonomy" id="13818"/>
    <lineage>
        <taxon>Eukaryota</taxon>
        <taxon>Viridiplantae</taxon>
        <taxon>Streptophyta</taxon>
        <taxon>Embryophyta</taxon>
        <taxon>Tracheophyta</taxon>
        <taxon>Polypodiopsida</taxon>
        <taxon>Polypodiidae</taxon>
        <taxon>Polypodiales</taxon>
        <taxon>Pteridineae</taxon>
        <taxon>Pteridaceae</taxon>
        <taxon>Vittarioideae</taxon>
        <taxon>Adiantum</taxon>
    </lineage>
</organism>
<reference evidence="1" key="1">
    <citation type="submission" date="2021-01" db="EMBL/GenBank/DDBJ databases">
        <title>Adiantum capillus-veneris genome.</title>
        <authorList>
            <person name="Fang Y."/>
            <person name="Liao Q."/>
        </authorList>
    </citation>
    <scope>NUCLEOTIDE SEQUENCE</scope>
    <source>
        <strain evidence="1">H3</strain>
        <tissue evidence="1">Leaf</tissue>
    </source>
</reference>
<accession>A0A9D4U625</accession>
<evidence type="ECO:0000313" key="1">
    <source>
        <dbReference type="EMBL" id="KAI5061139.1"/>
    </source>
</evidence>
<protein>
    <submittedName>
        <fullName evidence="1">Uncharacterized protein</fullName>
    </submittedName>
</protein>
<dbReference type="EMBL" id="JABFUD020000023">
    <property type="protein sequence ID" value="KAI5061139.1"/>
    <property type="molecule type" value="Genomic_DNA"/>
</dbReference>
<comment type="caution">
    <text evidence="1">The sequence shown here is derived from an EMBL/GenBank/DDBJ whole genome shotgun (WGS) entry which is preliminary data.</text>
</comment>
<sequence>MLYLHFYSGKSRQPCFLVATVLHCRDCSPSFQRFAVRSSKAIEDASRKSAQKTQQLKEQLEDFVDYVKSEHFKDPSSKR</sequence>
<evidence type="ECO:0000313" key="2">
    <source>
        <dbReference type="Proteomes" id="UP000886520"/>
    </source>
</evidence>
<dbReference type="AlphaFoldDB" id="A0A9D4U625"/>
<dbReference type="OrthoDB" id="2101583at2759"/>
<proteinExistence type="predicted"/>
<gene>
    <name evidence="1" type="ORF">GOP47_0023644</name>
</gene>
<keyword evidence="2" id="KW-1185">Reference proteome</keyword>
<dbReference type="Proteomes" id="UP000886520">
    <property type="component" value="Chromosome 23"/>
</dbReference>